<name>A0A7E4V7D6_PANRE</name>
<protein>
    <submittedName>
        <fullName evidence="4">PI3K/PI4K domain-containing protein</fullName>
    </submittedName>
</protein>
<keyword evidence="1" id="KW-0175">Coiled coil</keyword>
<reference evidence="4" key="2">
    <citation type="submission" date="2020-10" db="UniProtKB">
        <authorList>
            <consortium name="WormBaseParasite"/>
        </authorList>
    </citation>
    <scope>IDENTIFICATION</scope>
</reference>
<evidence type="ECO:0000313" key="3">
    <source>
        <dbReference type="Proteomes" id="UP000492821"/>
    </source>
</evidence>
<accession>A0A7E4V7D6</accession>
<dbReference type="WBParaSite" id="Pan_g16992.t1">
    <property type="protein sequence ID" value="Pan_g16992.t1"/>
    <property type="gene ID" value="Pan_g16992"/>
</dbReference>
<proteinExistence type="predicted"/>
<feature type="region of interest" description="Disordered" evidence="2">
    <location>
        <begin position="274"/>
        <end position="314"/>
    </location>
</feature>
<reference evidence="3" key="1">
    <citation type="journal article" date="2013" name="Genetics">
        <title>The draft genome and transcriptome of Panagrellus redivivus are shaped by the harsh demands of a free-living lifestyle.</title>
        <authorList>
            <person name="Srinivasan J."/>
            <person name="Dillman A.R."/>
            <person name="Macchietto M.G."/>
            <person name="Heikkinen L."/>
            <person name="Lakso M."/>
            <person name="Fracchia K.M."/>
            <person name="Antoshechkin I."/>
            <person name="Mortazavi A."/>
            <person name="Wong G."/>
            <person name="Sternberg P.W."/>
        </authorList>
    </citation>
    <scope>NUCLEOTIDE SEQUENCE [LARGE SCALE GENOMIC DNA]</scope>
    <source>
        <strain evidence="3">MT8872</strain>
    </source>
</reference>
<feature type="coiled-coil region" evidence="1">
    <location>
        <begin position="51"/>
        <end position="85"/>
    </location>
</feature>
<evidence type="ECO:0000256" key="2">
    <source>
        <dbReference type="SAM" id="MobiDB-lite"/>
    </source>
</evidence>
<dbReference type="AlphaFoldDB" id="A0A7E4V7D6"/>
<organism evidence="3 4">
    <name type="scientific">Panagrellus redivivus</name>
    <name type="common">Microworm</name>
    <dbReference type="NCBI Taxonomy" id="6233"/>
    <lineage>
        <taxon>Eukaryota</taxon>
        <taxon>Metazoa</taxon>
        <taxon>Ecdysozoa</taxon>
        <taxon>Nematoda</taxon>
        <taxon>Chromadorea</taxon>
        <taxon>Rhabditida</taxon>
        <taxon>Tylenchina</taxon>
        <taxon>Panagrolaimomorpha</taxon>
        <taxon>Panagrolaimoidea</taxon>
        <taxon>Panagrolaimidae</taxon>
        <taxon>Panagrellus</taxon>
    </lineage>
</organism>
<evidence type="ECO:0000313" key="4">
    <source>
        <dbReference type="WBParaSite" id="Pan_g16992.t1"/>
    </source>
</evidence>
<keyword evidence="3" id="KW-1185">Reference proteome</keyword>
<dbReference type="Proteomes" id="UP000492821">
    <property type="component" value="Unassembled WGS sequence"/>
</dbReference>
<evidence type="ECO:0000256" key="1">
    <source>
        <dbReference type="SAM" id="Coils"/>
    </source>
</evidence>
<sequence length="314" mass="36114">MPKVLNQLYDFSAAAAALRMGAQEFQQVKAWIFTEFELLKHNVRNQIETYHRTHEAEIATLKSNLAECQQRCELYERTLKAYLEAKYGKKSADVKTENALTVHLFTLENYEINTVYRVDFGGNTHEFYPFRMAQVEGRNNIPIGDAFAYIVKASVKLMLPDNTVRTRYSMSQHPRKGHLSFPIEIFYDLIYIMLAPLKLDQATTDYLKVCLIDKVADNLRDFFNNERVRIRSMETKKMEKSLEDGVHIYCRCPTKDATPPALLSPPNQHIAALPYPSFSNNDTGEPVAKKPFKPDLYSDDDQPTSSSSMPFVKF</sequence>
<feature type="compositionally biased region" description="Polar residues" evidence="2">
    <location>
        <begin position="303"/>
        <end position="314"/>
    </location>
</feature>